<gene>
    <name evidence="1" type="ORF">S01H1_02214</name>
</gene>
<protein>
    <submittedName>
        <fullName evidence="1">Uncharacterized protein</fullName>
    </submittedName>
</protein>
<comment type="caution">
    <text evidence="1">The sequence shown here is derived from an EMBL/GenBank/DDBJ whole genome shotgun (WGS) entry which is preliminary data.</text>
</comment>
<evidence type="ECO:0000313" key="1">
    <source>
        <dbReference type="EMBL" id="GAF85169.1"/>
    </source>
</evidence>
<name>X0SW03_9ZZZZ</name>
<dbReference type="AlphaFoldDB" id="X0SW03"/>
<proteinExistence type="predicted"/>
<sequence length="86" mass="9796">MVSHNANLVVSTDSEEVIVANQSGQQTDSENRQFKFEYVSGALECQFDKPQEAGILYHKGIRDHVCEILEGGEDAFRKRENKYGFR</sequence>
<reference evidence="1" key="1">
    <citation type="journal article" date="2014" name="Front. Microbiol.">
        <title>High frequency of phylogenetically diverse reductive dehalogenase-homologous genes in deep subseafloor sedimentary metagenomes.</title>
        <authorList>
            <person name="Kawai M."/>
            <person name="Futagami T."/>
            <person name="Toyoda A."/>
            <person name="Takaki Y."/>
            <person name="Nishi S."/>
            <person name="Hori S."/>
            <person name="Arai W."/>
            <person name="Tsubouchi T."/>
            <person name="Morono Y."/>
            <person name="Uchiyama I."/>
            <person name="Ito T."/>
            <person name="Fujiyama A."/>
            <person name="Inagaki F."/>
            <person name="Takami H."/>
        </authorList>
    </citation>
    <scope>NUCLEOTIDE SEQUENCE</scope>
    <source>
        <strain evidence="1">Expedition CK06-06</strain>
    </source>
</reference>
<organism evidence="1">
    <name type="scientific">marine sediment metagenome</name>
    <dbReference type="NCBI Taxonomy" id="412755"/>
    <lineage>
        <taxon>unclassified sequences</taxon>
        <taxon>metagenomes</taxon>
        <taxon>ecological metagenomes</taxon>
    </lineage>
</organism>
<accession>X0SW03</accession>
<dbReference type="EMBL" id="BARS01001042">
    <property type="protein sequence ID" value="GAF85169.1"/>
    <property type="molecule type" value="Genomic_DNA"/>
</dbReference>